<protein>
    <recommendedName>
        <fullName evidence="2">Septum formation-related domain-containing protein</fullName>
    </recommendedName>
</protein>
<name>A0A381RNU4_9ZZZZ</name>
<sequence length="178" mass="19758">VRLLLLLVSVSLMASACASDSAAPEGGDGAVATTTAAGTATTLPEARPTVAEEEPPTWYGEMVNLHDLTTSQCFNRYSWFQAERHIEFDTVVPCELPHQSEIYLHVQHPARQGAPWPGDSEMESFARSQCYEAFDEFVGVIYELSELEIAWLVPNRTDFEHDVAQFRGVHCYVVHVEG</sequence>
<organism evidence="1">
    <name type="scientific">marine metagenome</name>
    <dbReference type="NCBI Taxonomy" id="408172"/>
    <lineage>
        <taxon>unclassified sequences</taxon>
        <taxon>metagenomes</taxon>
        <taxon>ecological metagenomes</taxon>
    </lineage>
</organism>
<dbReference type="AlphaFoldDB" id="A0A381RNU4"/>
<proteinExistence type="predicted"/>
<feature type="non-terminal residue" evidence="1">
    <location>
        <position position="178"/>
    </location>
</feature>
<dbReference type="EMBL" id="UINC01002155">
    <property type="protein sequence ID" value="SUZ93546.1"/>
    <property type="molecule type" value="Genomic_DNA"/>
</dbReference>
<feature type="non-terminal residue" evidence="1">
    <location>
        <position position="1"/>
    </location>
</feature>
<gene>
    <name evidence="1" type="ORF">METZ01_LOCUS46400</name>
</gene>
<evidence type="ECO:0000313" key="1">
    <source>
        <dbReference type="EMBL" id="SUZ93546.1"/>
    </source>
</evidence>
<reference evidence="1" key="1">
    <citation type="submission" date="2018-05" db="EMBL/GenBank/DDBJ databases">
        <authorList>
            <person name="Lanie J.A."/>
            <person name="Ng W.-L."/>
            <person name="Kazmierczak K.M."/>
            <person name="Andrzejewski T.M."/>
            <person name="Davidsen T.M."/>
            <person name="Wayne K.J."/>
            <person name="Tettelin H."/>
            <person name="Glass J.I."/>
            <person name="Rusch D."/>
            <person name="Podicherti R."/>
            <person name="Tsui H.-C.T."/>
            <person name="Winkler M.E."/>
        </authorList>
    </citation>
    <scope>NUCLEOTIDE SEQUENCE</scope>
</reference>
<accession>A0A381RNU4</accession>
<evidence type="ECO:0008006" key="2">
    <source>
        <dbReference type="Google" id="ProtNLM"/>
    </source>
</evidence>